<evidence type="ECO:0000313" key="16">
    <source>
        <dbReference type="Proteomes" id="UP000216446"/>
    </source>
</evidence>
<comment type="caution">
    <text evidence="15">The sequence shown here is derived from an EMBL/GenBank/DDBJ whole genome shotgun (WGS) entry which is preliminary data.</text>
</comment>
<evidence type="ECO:0000256" key="1">
    <source>
        <dbReference type="ARBA" id="ARBA00004651"/>
    </source>
</evidence>
<dbReference type="InterPro" id="IPR022924">
    <property type="entry name" value="Cardiolipin_synthase"/>
</dbReference>
<keyword evidence="16" id="KW-1185">Reference proteome</keyword>
<organism evidence="15 16">
    <name type="scientific">Rubricoccus marinus</name>
    <dbReference type="NCBI Taxonomy" id="716817"/>
    <lineage>
        <taxon>Bacteria</taxon>
        <taxon>Pseudomonadati</taxon>
        <taxon>Rhodothermota</taxon>
        <taxon>Rhodothermia</taxon>
        <taxon>Rhodothermales</taxon>
        <taxon>Rubricoccaceae</taxon>
        <taxon>Rubricoccus</taxon>
    </lineage>
</organism>
<evidence type="ECO:0000256" key="4">
    <source>
        <dbReference type="ARBA" id="ARBA00022679"/>
    </source>
</evidence>
<dbReference type="PANTHER" id="PTHR21248">
    <property type="entry name" value="CARDIOLIPIN SYNTHASE"/>
    <property type="match status" value="1"/>
</dbReference>
<dbReference type="SUPFAM" id="SSF56024">
    <property type="entry name" value="Phospholipase D/nuclease"/>
    <property type="match status" value="2"/>
</dbReference>
<evidence type="ECO:0000256" key="11">
    <source>
        <dbReference type="ARBA" id="ARBA00023264"/>
    </source>
</evidence>
<proteinExistence type="predicted"/>
<evidence type="ECO:0000256" key="3">
    <source>
        <dbReference type="ARBA" id="ARBA00022516"/>
    </source>
</evidence>
<evidence type="ECO:0000256" key="10">
    <source>
        <dbReference type="ARBA" id="ARBA00023209"/>
    </source>
</evidence>
<keyword evidence="5 13" id="KW-0812">Transmembrane</keyword>
<evidence type="ECO:0000256" key="12">
    <source>
        <dbReference type="NCBIfam" id="TIGR04265"/>
    </source>
</evidence>
<dbReference type="NCBIfam" id="TIGR04265">
    <property type="entry name" value="bac_cardiolipin"/>
    <property type="match status" value="1"/>
</dbReference>
<dbReference type="GO" id="GO:0005886">
    <property type="term" value="C:plasma membrane"/>
    <property type="evidence" value="ECO:0007669"/>
    <property type="project" value="UniProtKB-SubCell"/>
</dbReference>
<dbReference type="InterPro" id="IPR027379">
    <property type="entry name" value="CLS_N"/>
</dbReference>
<dbReference type="RefSeq" id="WP_094547198.1">
    <property type="nucleotide sequence ID" value="NZ_MQWB01000001.1"/>
</dbReference>
<feature type="transmembrane region" description="Helical" evidence="13">
    <location>
        <begin position="42"/>
        <end position="63"/>
    </location>
</feature>
<dbReference type="GO" id="GO:0008808">
    <property type="term" value="F:cardiolipin synthase activity"/>
    <property type="evidence" value="ECO:0007669"/>
    <property type="project" value="UniProtKB-UniRule"/>
</dbReference>
<evidence type="ECO:0000256" key="5">
    <source>
        <dbReference type="ARBA" id="ARBA00022692"/>
    </source>
</evidence>
<dbReference type="Pfam" id="PF13091">
    <property type="entry name" value="PLDc_2"/>
    <property type="match status" value="2"/>
</dbReference>
<evidence type="ECO:0000256" key="7">
    <source>
        <dbReference type="ARBA" id="ARBA00022989"/>
    </source>
</evidence>
<keyword evidence="4" id="KW-0808">Transferase</keyword>
<dbReference type="Pfam" id="PF13396">
    <property type="entry name" value="PLDc_N"/>
    <property type="match status" value="1"/>
</dbReference>
<feature type="domain" description="PLD phosphodiesterase" evidence="14">
    <location>
        <begin position="405"/>
        <end position="432"/>
    </location>
</feature>
<dbReference type="InterPro" id="IPR001736">
    <property type="entry name" value="PLipase_D/transphosphatidylase"/>
</dbReference>
<dbReference type="CDD" id="cd09155">
    <property type="entry name" value="PLDc_PaCLS_like_1"/>
    <property type="match status" value="1"/>
</dbReference>
<keyword evidence="2" id="KW-1003">Cell membrane</keyword>
<evidence type="ECO:0000256" key="8">
    <source>
        <dbReference type="ARBA" id="ARBA00023098"/>
    </source>
</evidence>
<name>A0A259TYP0_9BACT</name>
<keyword evidence="3" id="KW-0444">Lipid biosynthesis</keyword>
<sequence length="492" mass="54942">MPDVPSLVEALGWAPWAIIPLYLLGIGTAVDAVMKSRTPQGSVAWVFALATLPLVALPIYWILGRFKYDDYIDALHEFDARIASGIESALQTGVRDLLVQPSDLHDGEGLREKGEMRAFGEMATLPFTCGNDISLLIDGKATFDAIIPSIESAETYVMVQFYIIHDDEIGTRFQKALIEAAARGVEVRLLYDAIGSWKLPRRYLNELRQAGVHVARFAGPRSWLKKLRLNFRNHRKIVVCDGRTAFVGGLNVGDEYLGRDEKIGPWRDTHLQVKGPTVQGLQLSFARDWFYATREGLAHLEWTPQAASGDDQTALVLASGPADELETCGLLYTHAIESAEKRVWIATPYFVPDGRVLGALQLAALRGVDVRVMMPRTSDSLWFKWVPYAYLPEVERAGVKVFLHEPGFMHQKVALVDDDFAAIGTANFDNRSFRLNFEATMVMHDTAFCEETAEMLEHDFSNATPITREDLEGRSFLFRFAASATRLFAPVL</sequence>
<dbReference type="OrthoDB" id="9762009at2"/>
<comment type="subcellular location">
    <subcellularLocation>
        <location evidence="1">Cell membrane</location>
        <topology evidence="1">Multi-pass membrane protein</topology>
    </subcellularLocation>
</comment>
<gene>
    <name evidence="15" type="ORF">BSZ36_06745</name>
</gene>
<accession>A0A259TYP0</accession>
<dbReference type="InterPro" id="IPR025202">
    <property type="entry name" value="PLD-like_dom"/>
</dbReference>
<evidence type="ECO:0000259" key="14">
    <source>
        <dbReference type="PROSITE" id="PS50035"/>
    </source>
</evidence>
<feature type="transmembrane region" description="Helical" evidence="13">
    <location>
        <begin position="12"/>
        <end position="30"/>
    </location>
</feature>
<dbReference type="InParanoid" id="A0A259TYP0"/>
<dbReference type="SMART" id="SM00155">
    <property type="entry name" value="PLDc"/>
    <property type="match status" value="2"/>
</dbReference>
<dbReference type="EMBL" id="MQWB01000001">
    <property type="protein sequence ID" value="OZC02698.1"/>
    <property type="molecule type" value="Genomic_DNA"/>
</dbReference>
<keyword evidence="9 13" id="KW-0472">Membrane</keyword>
<protein>
    <recommendedName>
        <fullName evidence="12">Cardiolipin synthase</fullName>
        <ecNumber evidence="12">2.7.8.-</ecNumber>
    </recommendedName>
</protein>
<keyword evidence="7 13" id="KW-1133">Transmembrane helix</keyword>
<keyword evidence="11" id="KW-1208">Phospholipid metabolism</keyword>
<dbReference type="PROSITE" id="PS50035">
    <property type="entry name" value="PLD"/>
    <property type="match status" value="2"/>
</dbReference>
<dbReference type="Gene3D" id="3.30.870.10">
    <property type="entry name" value="Endonuclease Chain A"/>
    <property type="match status" value="2"/>
</dbReference>
<dbReference type="AlphaFoldDB" id="A0A259TYP0"/>
<dbReference type="GO" id="GO:0032049">
    <property type="term" value="P:cardiolipin biosynthetic process"/>
    <property type="evidence" value="ECO:0007669"/>
    <property type="project" value="UniProtKB-UniRule"/>
</dbReference>
<evidence type="ECO:0000313" key="15">
    <source>
        <dbReference type="EMBL" id="OZC02698.1"/>
    </source>
</evidence>
<dbReference type="FunCoup" id="A0A259TYP0">
    <property type="interactions" value="93"/>
</dbReference>
<dbReference type="PANTHER" id="PTHR21248:SF22">
    <property type="entry name" value="PHOSPHOLIPASE D"/>
    <property type="match status" value="1"/>
</dbReference>
<evidence type="ECO:0000256" key="9">
    <source>
        <dbReference type="ARBA" id="ARBA00023136"/>
    </source>
</evidence>
<keyword evidence="8" id="KW-0443">Lipid metabolism</keyword>
<dbReference type="EC" id="2.7.8.-" evidence="12"/>
<dbReference type="Proteomes" id="UP000216446">
    <property type="component" value="Unassembled WGS sequence"/>
</dbReference>
<evidence type="ECO:0000256" key="13">
    <source>
        <dbReference type="SAM" id="Phobius"/>
    </source>
</evidence>
<evidence type="ECO:0000256" key="6">
    <source>
        <dbReference type="ARBA" id="ARBA00022737"/>
    </source>
</evidence>
<reference evidence="15 16" key="1">
    <citation type="submission" date="2016-11" db="EMBL/GenBank/DDBJ databases">
        <title>Study of marine rhodopsin-containing bacteria.</title>
        <authorList>
            <person name="Yoshizawa S."/>
            <person name="Kumagai Y."/>
            <person name="Kogure K."/>
        </authorList>
    </citation>
    <scope>NUCLEOTIDE SEQUENCE [LARGE SCALE GENOMIC DNA]</scope>
    <source>
        <strain evidence="15 16">SG-29</strain>
    </source>
</reference>
<evidence type="ECO:0000256" key="2">
    <source>
        <dbReference type="ARBA" id="ARBA00022475"/>
    </source>
</evidence>
<feature type="domain" description="PLD phosphodiesterase" evidence="14">
    <location>
        <begin position="229"/>
        <end position="256"/>
    </location>
</feature>
<dbReference type="FunFam" id="3.30.870.10:FF:000014">
    <property type="entry name" value="Cardiolipin synthase"/>
    <property type="match status" value="1"/>
</dbReference>
<keyword evidence="10" id="KW-0594">Phospholipid biosynthesis</keyword>
<keyword evidence="6" id="KW-0677">Repeat</keyword>